<dbReference type="Proteomes" id="UP000828048">
    <property type="component" value="Chromosome 11"/>
</dbReference>
<sequence length="248" mass="27599">MMKWFSIFQLPEVEEDGENWSMGQRQLVCLARVLLHRRKILVFDEAIACMDNGQCDSKKNQRRNKQDKNGNPILLTPLSYEANIQLWSNGGFYIVKHIVQCKEATTRLSIALFMVGPKEAVVEAPPELVDTEHPRLYDPSIFEEYRKLRLSTGMGAGEALYPVKPFQRINVIDLVNALVLVTCLAVCGLGDGFLGISTARDVKCIAVIRAVHGSDILGFGSGLTRPTLTGLMKIPPDSDRNNGRVPTE</sequence>
<organism evidence="1 2">
    <name type="scientific">Vaccinium darrowii</name>
    <dbReference type="NCBI Taxonomy" id="229202"/>
    <lineage>
        <taxon>Eukaryota</taxon>
        <taxon>Viridiplantae</taxon>
        <taxon>Streptophyta</taxon>
        <taxon>Embryophyta</taxon>
        <taxon>Tracheophyta</taxon>
        <taxon>Spermatophyta</taxon>
        <taxon>Magnoliopsida</taxon>
        <taxon>eudicotyledons</taxon>
        <taxon>Gunneridae</taxon>
        <taxon>Pentapetalae</taxon>
        <taxon>asterids</taxon>
        <taxon>Ericales</taxon>
        <taxon>Ericaceae</taxon>
        <taxon>Vaccinioideae</taxon>
        <taxon>Vaccinieae</taxon>
        <taxon>Vaccinium</taxon>
    </lineage>
</organism>
<evidence type="ECO:0000313" key="2">
    <source>
        <dbReference type="Proteomes" id="UP000828048"/>
    </source>
</evidence>
<accession>A0ACB7YJV0</accession>
<dbReference type="EMBL" id="CM037161">
    <property type="protein sequence ID" value="KAH7853468.1"/>
    <property type="molecule type" value="Genomic_DNA"/>
</dbReference>
<evidence type="ECO:0000313" key="1">
    <source>
        <dbReference type="EMBL" id="KAH7853468.1"/>
    </source>
</evidence>
<protein>
    <submittedName>
        <fullName evidence="1">Uncharacterized protein</fullName>
    </submittedName>
</protein>
<reference evidence="1 2" key="1">
    <citation type="journal article" date="2021" name="Hortic Res">
        <title>High-quality reference genome and annotation aids understanding of berry development for evergreen blueberry (Vaccinium darrowii).</title>
        <authorList>
            <person name="Yu J."/>
            <person name="Hulse-Kemp A.M."/>
            <person name="Babiker E."/>
            <person name="Staton M."/>
        </authorList>
    </citation>
    <scope>NUCLEOTIDE SEQUENCE [LARGE SCALE GENOMIC DNA]</scope>
    <source>
        <strain evidence="2">cv. NJ 8807/NJ 8810</strain>
        <tissue evidence="1">Young leaf</tissue>
    </source>
</reference>
<name>A0ACB7YJV0_9ERIC</name>
<keyword evidence="2" id="KW-1185">Reference proteome</keyword>
<gene>
    <name evidence="1" type="ORF">Vadar_002813</name>
</gene>
<proteinExistence type="predicted"/>
<comment type="caution">
    <text evidence="1">The sequence shown here is derived from an EMBL/GenBank/DDBJ whole genome shotgun (WGS) entry which is preliminary data.</text>
</comment>